<keyword evidence="4" id="KW-0378">Hydrolase</keyword>
<evidence type="ECO:0000313" key="4">
    <source>
        <dbReference type="EMBL" id="MBP1906757.1"/>
    </source>
</evidence>
<comment type="caution">
    <text evidence="4">The sequence shown here is derived from an EMBL/GenBank/DDBJ whole genome shotgun (WGS) entry which is preliminary data.</text>
</comment>
<proteinExistence type="inferred from homology"/>
<feature type="transmembrane region" description="Helical" evidence="2">
    <location>
        <begin position="50"/>
        <end position="80"/>
    </location>
</feature>
<keyword evidence="2" id="KW-1133">Transmembrane helix</keyword>
<dbReference type="GO" id="GO:0006508">
    <property type="term" value="P:proteolysis"/>
    <property type="evidence" value="ECO:0007669"/>
    <property type="project" value="UniProtKB-KW"/>
</dbReference>
<dbReference type="Gene3D" id="1.20.120.1220">
    <property type="match status" value="1"/>
</dbReference>
<name>A0ABS4FW02_9BACL</name>
<dbReference type="PANTHER" id="PTHR30487">
    <property type="entry name" value="TYPE 4 PREPILIN-LIKE PROTEINS LEADER PEPTIDE-PROCESSING ENZYME"/>
    <property type="match status" value="1"/>
</dbReference>
<keyword evidence="2" id="KW-0812">Transmembrane</keyword>
<dbReference type="Proteomes" id="UP001519272">
    <property type="component" value="Unassembled WGS sequence"/>
</dbReference>
<reference evidence="4 5" key="1">
    <citation type="submission" date="2021-03" db="EMBL/GenBank/DDBJ databases">
        <title>Genomic Encyclopedia of Type Strains, Phase IV (KMG-IV): sequencing the most valuable type-strain genomes for metagenomic binning, comparative biology and taxonomic classification.</title>
        <authorList>
            <person name="Goeker M."/>
        </authorList>
    </citation>
    <scope>NUCLEOTIDE SEQUENCE [LARGE SCALE GENOMIC DNA]</scope>
    <source>
        <strain evidence="4 5">DSM 14349</strain>
    </source>
</reference>
<keyword evidence="2" id="KW-0472">Membrane</keyword>
<dbReference type="GO" id="GO:0008233">
    <property type="term" value="F:peptidase activity"/>
    <property type="evidence" value="ECO:0007669"/>
    <property type="project" value="UniProtKB-KW"/>
</dbReference>
<keyword evidence="4" id="KW-0645">Protease</keyword>
<dbReference type="EMBL" id="JAGGKG010000018">
    <property type="protein sequence ID" value="MBP1906757.1"/>
    <property type="molecule type" value="Genomic_DNA"/>
</dbReference>
<evidence type="ECO:0000256" key="2">
    <source>
        <dbReference type="SAM" id="Phobius"/>
    </source>
</evidence>
<feature type="domain" description="Prepilin type IV endopeptidase peptidase" evidence="3">
    <location>
        <begin position="26"/>
        <end position="120"/>
    </location>
</feature>
<protein>
    <submittedName>
        <fullName evidence="4">Flp pilus assembly protein protease CpaA</fullName>
    </submittedName>
</protein>
<evidence type="ECO:0000313" key="5">
    <source>
        <dbReference type="Proteomes" id="UP001519272"/>
    </source>
</evidence>
<dbReference type="RefSeq" id="WP_425343016.1">
    <property type="nucleotide sequence ID" value="NZ_JAGGKG010000018.1"/>
</dbReference>
<evidence type="ECO:0000256" key="1">
    <source>
        <dbReference type="ARBA" id="ARBA00005801"/>
    </source>
</evidence>
<organism evidence="4 5">
    <name type="scientific">Paenibacillus turicensis</name>
    <dbReference type="NCBI Taxonomy" id="160487"/>
    <lineage>
        <taxon>Bacteria</taxon>
        <taxon>Bacillati</taxon>
        <taxon>Bacillota</taxon>
        <taxon>Bacilli</taxon>
        <taxon>Bacillales</taxon>
        <taxon>Paenibacillaceae</taxon>
        <taxon>Paenibacillus</taxon>
    </lineage>
</organism>
<dbReference type="InterPro" id="IPR000045">
    <property type="entry name" value="Prepilin_IV_endopep_pep"/>
</dbReference>
<sequence>MTQNTRGAQIGFPFLSRCKYDSNSCVSSLYMVSYTDIRYRTISNKITHPLILICLVWRLLNPVYVLGIFPALILFILFLIKPDGIGAGDIKLLAVIGLVFGLQRVVSIAIIMCTTLLVYSVLRRYFVKEVYAFHLLRL</sequence>
<accession>A0ABS4FW02</accession>
<comment type="similarity">
    <text evidence="1">Belongs to the peptidase A24 family.</text>
</comment>
<evidence type="ECO:0000259" key="3">
    <source>
        <dbReference type="Pfam" id="PF01478"/>
    </source>
</evidence>
<gene>
    <name evidence="4" type="ORF">J2Z32_003421</name>
</gene>
<dbReference type="InterPro" id="IPR050882">
    <property type="entry name" value="Prepilin_peptidase/N-MTase"/>
</dbReference>
<feature type="transmembrane region" description="Helical" evidence="2">
    <location>
        <begin position="92"/>
        <end position="119"/>
    </location>
</feature>
<dbReference type="PANTHER" id="PTHR30487:SF0">
    <property type="entry name" value="PREPILIN LEADER PEPTIDASE_N-METHYLTRANSFERASE-RELATED"/>
    <property type="match status" value="1"/>
</dbReference>
<keyword evidence="5" id="KW-1185">Reference proteome</keyword>
<dbReference type="Pfam" id="PF01478">
    <property type="entry name" value="Peptidase_A24"/>
    <property type="match status" value="1"/>
</dbReference>